<reference evidence="1" key="1">
    <citation type="submission" date="2021-02" db="EMBL/GenBank/DDBJ databases">
        <title>Thiocyanate and organic carbon inputs drive convergent selection for specific autotrophic Afipia and Thiobacillus strains within complex microbiomes.</title>
        <authorList>
            <person name="Huddy R.J."/>
            <person name="Sachdeva R."/>
            <person name="Kadzinga F."/>
            <person name="Kantor R.S."/>
            <person name="Harrison S.T.L."/>
            <person name="Banfield J.F."/>
        </authorList>
    </citation>
    <scope>NUCLEOTIDE SEQUENCE</scope>
    <source>
        <strain evidence="1">SCN18_10_11_15_R1_P_69_7</strain>
    </source>
</reference>
<dbReference type="EMBL" id="JAFKMG010000632">
    <property type="protein sequence ID" value="MBN8799056.1"/>
    <property type="molecule type" value="Genomic_DNA"/>
</dbReference>
<comment type="caution">
    <text evidence="1">The sequence shown here is derived from an EMBL/GenBank/DDBJ whole genome shotgun (WGS) entry which is preliminary data.</text>
</comment>
<evidence type="ECO:0000313" key="2">
    <source>
        <dbReference type="Proteomes" id="UP000664815"/>
    </source>
</evidence>
<sequence>MRLRARLLRRLRQLLPPGLAGAVLRLEQADGWSASPLAALALGTAACRGCVRLELDAALAERIRRRGAAGLPTLDGAGHWRALGRRGLRFRAVLGDRQQVVVCDALHERLWLLWREPGAARCARRY</sequence>
<dbReference type="RefSeq" id="WP_273080269.1">
    <property type="nucleotide sequence ID" value="NZ_JAFKME010000003.1"/>
</dbReference>
<protein>
    <submittedName>
        <fullName evidence="1">Uncharacterized protein</fullName>
    </submittedName>
</protein>
<gene>
    <name evidence="1" type="ORF">J0H45_06825</name>
</gene>
<evidence type="ECO:0000313" key="1">
    <source>
        <dbReference type="EMBL" id="MBN8799056.1"/>
    </source>
</evidence>
<name>A0A9D8L0W0_9GAMM</name>
<dbReference type="AlphaFoldDB" id="A0A9D8L0W0"/>
<organism evidence="1 2">
    <name type="scientific">Stenotrophomonas nitritireducens</name>
    <dbReference type="NCBI Taxonomy" id="83617"/>
    <lineage>
        <taxon>Bacteria</taxon>
        <taxon>Pseudomonadati</taxon>
        <taxon>Pseudomonadota</taxon>
        <taxon>Gammaproteobacteria</taxon>
        <taxon>Lysobacterales</taxon>
        <taxon>Lysobacteraceae</taxon>
        <taxon>Stenotrophomonas</taxon>
    </lineage>
</organism>
<dbReference type="Proteomes" id="UP000664815">
    <property type="component" value="Unassembled WGS sequence"/>
</dbReference>
<proteinExistence type="predicted"/>
<accession>A0A9D8L0W0</accession>